<keyword evidence="2 8" id="KW-0645">Protease</keyword>
<dbReference type="AlphaFoldDB" id="A0A7T5UGA1"/>
<dbReference type="CDD" id="cd07333">
    <property type="entry name" value="M48C_bepA_like"/>
    <property type="match status" value="1"/>
</dbReference>
<comment type="cofactor">
    <cofactor evidence="1">
        <name>Zn(2+)</name>
        <dbReference type="ChEBI" id="CHEBI:29105"/>
    </cofactor>
</comment>
<reference evidence="8 9" key="1">
    <citation type="submission" date="2020-07" db="EMBL/GenBank/DDBJ databases">
        <title>Huge and variable diversity of episymbiotic CPR bacteria and DPANN archaea in groundwater ecosystems.</title>
        <authorList>
            <person name="He C.Y."/>
            <person name="Keren R."/>
            <person name="Whittaker M."/>
            <person name="Farag I.F."/>
            <person name="Doudna J."/>
            <person name="Cate J.H.D."/>
            <person name="Banfield J.F."/>
        </authorList>
    </citation>
    <scope>NUCLEOTIDE SEQUENCE [LARGE SCALE GENOMIC DNA]</scope>
    <source>
        <strain evidence="8">NC_groundwater_70_Ag_B-0.1um_54_66</strain>
    </source>
</reference>
<dbReference type="GO" id="GO:0051603">
    <property type="term" value="P:proteolysis involved in protein catabolic process"/>
    <property type="evidence" value="ECO:0007669"/>
    <property type="project" value="TreeGrafter"/>
</dbReference>
<proteinExistence type="predicted"/>
<dbReference type="EMBL" id="CP066681">
    <property type="protein sequence ID" value="QQG35656.1"/>
    <property type="molecule type" value="Genomic_DNA"/>
</dbReference>
<evidence type="ECO:0000256" key="2">
    <source>
        <dbReference type="ARBA" id="ARBA00022670"/>
    </source>
</evidence>
<dbReference type="Pfam" id="PF01435">
    <property type="entry name" value="Peptidase_M48"/>
    <property type="match status" value="1"/>
</dbReference>
<keyword evidence="5" id="KW-0862">Zinc</keyword>
<dbReference type="GO" id="GO:0004222">
    <property type="term" value="F:metalloendopeptidase activity"/>
    <property type="evidence" value="ECO:0007669"/>
    <property type="project" value="InterPro"/>
</dbReference>
<dbReference type="Gene3D" id="3.30.2010.10">
    <property type="entry name" value="Metalloproteases ('zincins'), catalytic domain"/>
    <property type="match status" value="1"/>
</dbReference>
<evidence type="ECO:0000259" key="7">
    <source>
        <dbReference type="Pfam" id="PF01435"/>
    </source>
</evidence>
<dbReference type="PANTHER" id="PTHR22726">
    <property type="entry name" value="METALLOENDOPEPTIDASE OMA1"/>
    <property type="match status" value="1"/>
</dbReference>
<dbReference type="Proteomes" id="UP000595362">
    <property type="component" value="Chromosome"/>
</dbReference>
<keyword evidence="3" id="KW-0479">Metal-binding</keyword>
<evidence type="ECO:0000256" key="1">
    <source>
        <dbReference type="ARBA" id="ARBA00001947"/>
    </source>
</evidence>
<keyword evidence="4" id="KW-0378">Hydrolase</keyword>
<evidence type="ECO:0000313" key="9">
    <source>
        <dbReference type="Proteomes" id="UP000595362"/>
    </source>
</evidence>
<dbReference type="GO" id="GO:0016020">
    <property type="term" value="C:membrane"/>
    <property type="evidence" value="ECO:0007669"/>
    <property type="project" value="TreeGrafter"/>
</dbReference>
<evidence type="ECO:0000256" key="6">
    <source>
        <dbReference type="ARBA" id="ARBA00023049"/>
    </source>
</evidence>
<name>A0A7T5UGA1_9BACT</name>
<dbReference type="PANTHER" id="PTHR22726:SF1">
    <property type="entry name" value="METALLOENDOPEPTIDASE OMA1, MITOCHONDRIAL"/>
    <property type="match status" value="1"/>
</dbReference>
<feature type="domain" description="Peptidase M48" evidence="7">
    <location>
        <begin position="71"/>
        <end position="252"/>
    </location>
</feature>
<evidence type="ECO:0000256" key="3">
    <source>
        <dbReference type="ARBA" id="ARBA00022723"/>
    </source>
</evidence>
<organism evidence="8 9">
    <name type="scientific">Micavibrio aeruginosavorus</name>
    <dbReference type="NCBI Taxonomy" id="349221"/>
    <lineage>
        <taxon>Bacteria</taxon>
        <taxon>Pseudomonadati</taxon>
        <taxon>Bdellovibrionota</taxon>
        <taxon>Bdellovibrionia</taxon>
        <taxon>Bdellovibrionales</taxon>
        <taxon>Pseudobdellovibrionaceae</taxon>
        <taxon>Micavibrio</taxon>
    </lineage>
</organism>
<evidence type="ECO:0000256" key="5">
    <source>
        <dbReference type="ARBA" id="ARBA00022833"/>
    </source>
</evidence>
<dbReference type="PROSITE" id="PS51257">
    <property type="entry name" value="PROKAR_LIPOPROTEIN"/>
    <property type="match status" value="1"/>
</dbReference>
<keyword evidence="6 8" id="KW-0482">Metalloprotease</keyword>
<sequence length="489" mass="53359">MIREWPVFSLFGKMLCVAGVIFLSACSTNPATGESQFTALMSPAQENQVGAQEHRKVMKIYGVPENSQVLQSYLNEVGQAVARNTERPDVRYTFTLLDSPMVNAFALPGGYVYVTRGLMALANSEAELAGVIAHEIGHITGRHSAERYSHAVVTSLGAIAISAALDSNTASQALGVGSELYMSSYSRKQEAQADDLGIRYLHKAGYDTFAMASFLNSLDRESNLNAAEKGQGSRGADYFATHPKTTDRVQQALMVAGSYPENQNLQRRNEYLQLLSGMAYGDSARQGFVRDLTFWHPQMDFTFTVPEGFSISNQPSQVVAASKNTGALIILDAVTNNRSLDAMTYLTEWLQGKPVEQTEALEINGKSAATATLPGVVQGQAVTIRLVAVNWAPGRVFRLQMAIPQSAGSGLITELKRTTYSLRSMTDEERRSIRPLRIQVVMAKEGDTVAGMSSQMALDKNREECFRVLNGLEQGAGIVPNQLYKIITE</sequence>
<dbReference type="GO" id="GO:0046872">
    <property type="term" value="F:metal ion binding"/>
    <property type="evidence" value="ECO:0007669"/>
    <property type="project" value="UniProtKB-KW"/>
</dbReference>
<gene>
    <name evidence="8" type="ORF">HYS17_09045</name>
</gene>
<accession>A0A7T5UGA1</accession>
<evidence type="ECO:0000256" key="4">
    <source>
        <dbReference type="ARBA" id="ARBA00022801"/>
    </source>
</evidence>
<dbReference type="InterPro" id="IPR051156">
    <property type="entry name" value="Mito/Outer_Membr_Metalloprot"/>
</dbReference>
<protein>
    <submittedName>
        <fullName evidence="8">M48 family metalloprotease</fullName>
    </submittedName>
</protein>
<dbReference type="InterPro" id="IPR001915">
    <property type="entry name" value="Peptidase_M48"/>
</dbReference>
<evidence type="ECO:0000313" key="8">
    <source>
        <dbReference type="EMBL" id="QQG35656.1"/>
    </source>
</evidence>